<dbReference type="OrthoDB" id="8477963at2"/>
<keyword evidence="5" id="KW-1185">Reference proteome</keyword>
<dbReference type="EMBL" id="VLKW01000002">
    <property type="protein sequence ID" value="TWI50386.1"/>
    <property type="molecule type" value="Genomic_DNA"/>
</dbReference>
<sequence length="277" mass="30518">MKLLGNILIWLGLYAVYAGSLGSQQYSFGSFLLHVAFGAPFFLIGSWLVSMSNGGVQVDLDRLAQAIADAQASEHVVFLYLRPFDSTNVYRIRDTSLTLFSAELWERDGFDDIERLLSRALERTGIFLALGKPGEHRGAGRAELADEHWQAKVAGLLVRSSVLILLPARTPGTLWEIARIVDDGHLDKTLFIMPPSDGSLYTMRGDEADHWARTQEACSKLGLDLPVYRPAGAIFKYLAGARQWAITDLPGPDPIAWADRLQFMLDIPDIPDSAASA</sequence>
<evidence type="ECO:0000313" key="2">
    <source>
        <dbReference type="EMBL" id="QGZ38100.1"/>
    </source>
</evidence>
<dbReference type="AlphaFoldDB" id="A0A562Q227"/>
<keyword evidence="1" id="KW-0812">Transmembrane</keyword>
<evidence type="ECO:0000313" key="3">
    <source>
        <dbReference type="EMBL" id="TWI50386.1"/>
    </source>
</evidence>
<evidence type="ECO:0000313" key="4">
    <source>
        <dbReference type="Proteomes" id="UP000315112"/>
    </source>
</evidence>
<dbReference type="Proteomes" id="UP000437862">
    <property type="component" value="Chromosome"/>
</dbReference>
<dbReference type="EMBL" id="CP046904">
    <property type="protein sequence ID" value="QGZ38100.1"/>
    <property type="molecule type" value="Genomic_DNA"/>
</dbReference>
<reference evidence="3 4" key="1">
    <citation type="journal article" date="2015" name="Stand. Genomic Sci.">
        <title>Genomic Encyclopedia of Bacterial and Archaeal Type Strains, Phase III: the genomes of soil and plant-associated and newly described type strains.</title>
        <authorList>
            <person name="Whitman W.B."/>
            <person name="Woyke T."/>
            <person name="Klenk H.P."/>
            <person name="Zhou Y."/>
            <person name="Lilburn T.G."/>
            <person name="Beck B.J."/>
            <person name="De Vos P."/>
            <person name="Vandamme P."/>
            <person name="Eisen J.A."/>
            <person name="Garrity G."/>
            <person name="Hugenholtz P."/>
            <person name="Kyrpides N.C."/>
        </authorList>
    </citation>
    <scope>NUCLEOTIDE SEQUENCE [LARGE SCALE GENOMIC DNA]</scope>
    <source>
        <strain evidence="3 4">CGMCC 1.10685</strain>
    </source>
</reference>
<gene>
    <name evidence="2" type="ORF">GO485_02910</name>
    <name evidence="3" type="ORF">IP92_01615</name>
</gene>
<reference evidence="2 5" key="3">
    <citation type="submission" date="2019-12" db="EMBL/GenBank/DDBJ databases">
        <title>Draft Genome Sequences of Six Type Strains of the Genus Massilia.</title>
        <authorList>
            <person name="Miess H."/>
            <person name="Frediansyah A."/>
            <person name="Goeker M."/>
            <person name="Gross H."/>
        </authorList>
    </citation>
    <scope>NUCLEOTIDE SEQUENCE [LARGE SCALE GENOMIC DNA]</scope>
    <source>
        <strain evidence="2 5">DSM 26639</strain>
    </source>
</reference>
<dbReference type="RefSeq" id="WP_145873990.1">
    <property type="nucleotide sequence ID" value="NZ_CP046904.1"/>
</dbReference>
<keyword evidence="1" id="KW-1133">Transmembrane helix</keyword>
<name>A0A562Q227_9BURK</name>
<keyword evidence="1" id="KW-0472">Membrane</keyword>
<proteinExistence type="predicted"/>
<accession>A0A562Q227</accession>
<protein>
    <submittedName>
        <fullName evidence="3">Uncharacterized protein</fullName>
    </submittedName>
</protein>
<dbReference type="Proteomes" id="UP000315112">
    <property type="component" value="Unassembled WGS sequence"/>
</dbReference>
<evidence type="ECO:0000313" key="5">
    <source>
        <dbReference type="Proteomes" id="UP000437862"/>
    </source>
</evidence>
<reference evidence="3" key="2">
    <citation type="submission" date="2019-07" db="EMBL/GenBank/DDBJ databases">
        <authorList>
            <person name="Whitman W."/>
            <person name="Huntemann M."/>
            <person name="Clum A."/>
            <person name="Pillay M."/>
            <person name="Palaniappan K."/>
            <person name="Varghese N."/>
            <person name="Mikhailova N."/>
            <person name="Stamatis D."/>
            <person name="Reddy T."/>
            <person name="Daum C."/>
            <person name="Shapiro N."/>
            <person name="Ivanova N."/>
            <person name="Kyrpides N."/>
            <person name="Woyke T."/>
        </authorList>
    </citation>
    <scope>NUCLEOTIDE SEQUENCE</scope>
    <source>
        <strain evidence="3">CGMCC 1.10685</strain>
    </source>
</reference>
<organism evidence="3 4">
    <name type="scientific">Pseudoduganella flava</name>
    <dbReference type="NCBI Taxonomy" id="871742"/>
    <lineage>
        <taxon>Bacteria</taxon>
        <taxon>Pseudomonadati</taxon>
        <taxon>Pseudomonadota</taxon>
        <taxon>Betaproteobacteria</taxon>
        <taxon>Burkholderiales</taxon>
        <taxon>Oxalobacteraceae</taxon>
        <taxon>Telluria group</taxon>
        <taxon>Pseudoduganella</taxon>
    </lineage>
</organism>
<feature type="transmembrane region" description="Helical" evidence="1">
    <location>
        <begin position="28"/>
        <end position="49"/>
    </location>
</feature>
<evidence type="ECO:0000256" key="1">
    <source>
        <dbReference type="SAM" id="Phobius"/>
    </source>
</evidence>